<protein>
    <submittedName>
        <fullName evidence="1">Large terminase</fullName>
    </submittedName>
</protein>
<organism evidence="1">
    <name type="scientific">Myoviridae sp. ctiu99</name>
    <dbReference type="NCBI Taxonomy" id="2825158"/>
    <lineage>
        <taxon>Viruses</taxon>
        <taxon>Duplodnaviria</taxon>
        <taxon>Heunggongvirae</taxon>
        <taxon>Uroviricota</taxon>
        <taxon>Caudoviricetes</taxon>
    </lineage>
</organism>
<dbReference type="InterPro" id="IPR027417">
    <property type="entry name" value="P-loop_NTPase"/>
</dbReference>
<sequence>MIRKGRNHQTATFKFAPFSRKQRQVLTWWLPNSPYQAYDMIIADGSIRSGKTISMIDSFLMWSLYTFKGEAFIVSGRSAGALKRNVLRPMWQILQAKGIGYYYNRSENYVDIGSNTYYLFGASTEASQDVVQGLTAAGAYADEAALFPQSFIEQMIGRCSVPGARIWMNCNPGSPYHFLKTDYIDKAAEKHIVHLHFTMDDNLSLSPDVKERYERLYSGIWYKRMILGEWVLAEGIIYDMFTDDLLFDDTIFTKSKKSSCRRYIALDYGTTNPMVFLDIYDDGTTLWVVNEYYYDSRKEMRQKTDEQYADDFEGFVDGEYPDMVIIDPSAASFKVVLRGRGYRVKDADNNVNDGIRIVAMLMTCRKLRVHQRCENTRRELSNYVWDEKAVQRGEEKPLKVNDHTCDALRYFCKTMLPKWRIQQL</sequence>
<dbReference type="InterPro" id="IPR006437">
    <property type="entry name" value="Phage_terminase_lsu"/>
</dbReference>
<dbReference type="Pfam" id="PF03237">
    <property type="entry name" value="Terminase_6N"/>
    <property type="match status" value="1"/>
</dbReference>
<reference evidence="1" key="1">
    <citation type="journal article" date="2021" name="Proc. Natl. Acad. Sci. U.S.A.">
        <title>A Catalog of Tens of Thousands of Viruses from Human Metagenomes Reveals Hidden Associations with Chronic Diseases.</title>
        <authorList>
            <person name="Tisza M.J."/>
            <person name="Buck C.B."/>
        </authorList>
    </citation>
    <scope>NUCLEOTIDE SEQUENCE</scope>
    <source>
        <strain evidence="1">Ctiu99</strain>
    </source>
</reference>
<dbReference type="EMBL" id="BK015257">
    <property type="protein sequence ID" value="DAD98234.1"/>
    <property type="molecule type" value="Genomic_DNA"/>
</dbReference>
<dbReference type="PANTHER" id="PTHR39184:SF1">
    <property type="entry name" value="PBSX PHAGE TERMINASE LARGE SUBUNIT"/>
    <property type="match status" value="1"/>
</dbReference>
<dbReference type="Gene3D" id="3.30.420.280">
    <property type="match status" value="1"/>
</dbReference>
<evidence type="ECO:0000313" key="1">
    <source>
        <dbReference type="EMBL" id="DAD98234.1"/>
    </source>
</evidence>
<dbReference type="Gene3D" id="3.40.50.300">
    <property type="entry name" value="P-loop containing nucleotide triphosphate hydrolases"/>
    <property type="match status" value="1"/>
</dbReference>
<proteinExistence type="predicted"/>
<dbReference type="InterPro" id="IPR052380">
    <property type="entry name" value="Viral_DNA_packaging_terminase"/>
</dbReference>
<dbReference type="NCBIfam" id="TIGR01547">
    <property type="entry name" value="phage_term_2"/>
    <property type="match status" value="1"/>
</dbReference>
<accession>A0A8S5NVK3</accession>
<dbReference type="PANTHER" id="PTHR39184">
    <property type="match status" value="1"/>
</dbReference>
<name>A0A8S5NVK3_9CAUD</name>